<gene>
    <name evidence="2" type="ORF">L0668_13835</name>
</gene>
<accession>A0ABS9DC35</accession>
<dbReference type="InterPro" id="IPR024408">
    <property type="entry name" value="Muramidase"/>
</dbReference>
<evidence type="ECO:0000313" key="3">
    <source>
        <dbReference type="Proteomes" id="UP001521137"/>
    </source>
</evidence>
<dbReference type="PANTHER" id="PTHR34408:SF1">
    <property type="entry name" value="GLYCOSYL HYDROLASE FAMILY 19 DOMAIN-CONTAINING PROTEIN HI_1415"/>
    <property type="match status" value="1"/>
</dbReference>
<dbReference type="EMBL" id="JAKGAS010000007">
    <property type="protein sequence ID" value="MCF2949196.1"/>
    <property type="molecule type" value="Genomic_DNA"/>
</dbReference>
<feature type="domain" description="SH3b" evidence="1">
    <location>
        <begin position="132"/>
        <end position="194"/>
    </location>
</feature>
<proteinExistence type="predicted"/>
<feature type="domain" description="SH3b" evidence="1">
    <location>
        <begin position="1"/>
        <end position="62"/>
    </location>
</feature>
<dbReference type="PROSITE" id="PS51781">
    <property type="entry name" value="SH3B"/>
    <property type="match status" value="3"/>
</dbReference>
<dbReference type="Pfam" id="PF08239">
    <property type="entry name" value="SH3_3"/>
    <property type="match status" value="3"/>
</dbReference>
<dbReference type="PANTHER" id="PTHR34408">
    <property type="entry name" value="FAMILY PROTEIN, PUTATIVE-RELATED"/>
    <property type="match status" value="1"/>
</dbReference>
<evidence type="ECO:0000259" key="1">
    <source>
        <dbReference type="PROSITE" id="PS51781"/>
    </source>
</evidence>
<organism evidence="2 3">
    <name type="scientific">Paraglaciecola algarum</name>
    <dbReference type="NCBI Taxonomy" id="3050085"/>
    <lineage>
        <taxon>Bacteria</taxon>
        <taxon>Pseudomonadati</taxon>
        <taxon>Pseudomonadota</taxon>
        <taxon>Gammaproteobacteria</taxon>
        <taxon>Alteromonadales</taxon>
        <taxon>Alteromonadaceae</taxon>
        <taxon>Paraglaciecola</taxon>
    </lineage>
</organism>
<dbReference type="InterPro" id="IPR052354">
    <property type="entry name" value="Cell_Wall_Dynamics_Protein"/>
</dbReference>
<comment type="caution">
    <text evidence="2">The sequence shown here is derived from an EMBL/GenBank/DDBJ whole genome shotgun (WGS) entry which is preliminary data.</text>
</comment>
<dbReference type="InterPro" id="IPR003646">
    <property type="entry name" value="SH3-like_bac-type"/>
</dbReference>
<dbReference type="RefSeq" id="WP_235313296.1">
    <property type="nucleotide sequence ID" value="NZ_JAKGAS010000007.1"/>
</dbReference>
<dbReference type="SMART" id="SM00287">
    <property type="entry name" value="SH3b"/>
    <property type="match status" value="3"/>
</dbReference>
<evidence type="ECO:0000313" key="2">
    <source>
        <dbReference type="EMBL" id="MCF2949196.1"/>
    </source>
</evidence>
<reference evidence="2 3" key="1">
    <citation type="submission" date="2022-01" db="EMBL/GenBank/DDBJ databases">
        <title>Paraglaciecola sp. G1-23.</title>
        <authorList>
            <person name="Jin M.S."/>
            <person name="Han D.M."/>
            <person name="Kim H.M."/>
            <person name="Jeon C.O."/>
        </authorList>
    </citation>
    <scope>NUCLEOTIDE SEQUENCE [LARGE SCALE GENOMIC DNA]</scope>
    <source>
        <strain evidence="2 3">G1-23</strain>
    </source>
</reference>
<feature type="domain" description="SH3b" evidence="1">
    <location>
        <begin position="66"/>
        <end position="128"/>
    </location>
</feature>
<protein>
    <submittedName>
        <fullName evidence="2">N-acetylmuramidase domain-containing protein</fullName>
    </submittedName>
</protein>
<name>A0ABS9DC35_9ALTE</name>
<dbReference type="Gene3D" id="2.30.30.40">
    <property type="entry name" value="SH3 Domains"/>
    <property type="match status" value="3"/>
</dbReference>
<sequence length="458" mass="51884">MLGAVSASILNVRSMPAASSSILGQVSHGMVLKGNGPHKNWIQINYKDTFGFVAAQYIQPLNDLSRLTGTVNTARLNVRQSPTASSKYLATLHLGASIKTLAILDNWLEIEFNGSTAYVASQYVDLVYVSKGYYARVNTNLLNVRSAPESHANLFGQLSIDSKVWVEGAQQGWSQIRFNGNRAYVANKYLTQIDLSQNNLTEFEPITLADSQDEPPIPIEEHGQQLSRLTPTSLLSVTGTSEQRNVAATWNRWGALLQNLCHKKHLDVSCALAVLCVESSGKGFEQNNGDKMIIRFENHKFWKFWGKHNPQQFRQHFQYSNQKVWQGHKWRNDNDSEWQSFHGNQNSEWQVFQFARQLNEDAAMLSISMGAPQIMGFHFERIGYQSIVEMFDAFSHSIQGQINGLFDFFSPRMLQYLQDLDFESFAGMYNGNGQKKIYGDKIQKHYAAFKKVMPNLTD</sequence>
<dbReference type="Proteomes" id="UP001521137">
    <property type="component" value="Unassembled WGS sequence"/>
</dbReference>
<dbReference type="Pfam" id="PF11860">
    <property type="entry name" value="Muramidase"/>
    <property type="match status" value="1"/>
</dbReference>
<keyword evidence="3" id="KW-1185">Reference proteome</keyword>